<evidence type="ECO:0000313" key="1">
    <source>
        <dbReference type="EMBL" id="OGK21611.1"/>
    </source>
</evidence>
<dbReference type="Pfam" id="PF00702">
    <property type="entry name" value="Hydrolase"/>
    <property type="match status" value="1"/>
</dbReference>
<dbReference type="Proteomes" id="UP000177026">
    <property type="component" value="Unassembled WGS sequence"/>
</dbReference>
<name>A0A1F7GRP6_9BACT</name>
<dbReference type="SUPFAM" id="SSF56784">
    <property type="entry name" value="HAD-like"/>
    <property type="match status" value="1"/>
</dbReference>
<dbReference type="InterPro" id="IPR023214">
    <property type="entry name" value="HAD_sf"/>
</dbReference>
<proteinExistence type="predicted"/>
<dbReference type="SFLD" id="SFLDS00003">
    <property type="entry name" value="Haloacid_Dehalogenase"/>
    <property type="match status" value="1"/>
</dbReference>
<comment type="caution">
    <text evidence="1">The sequence shown here is derived from an EMBL/GenBank/DDBJ whole genome shotgun (WGS) entry which is preliminary data.</text>
</comment>
<dbReference type="Gene3D" id="3.40.50.1000">
    <property type="entry name" value="HAD superfamily/HAD-like"/>
    <property type="match status" value="1"/>
</dbReference>
<evidence type="ECO:0008006" key="3">
    <source>
        <dbReference type="Google" id="ProtNLM"/>
    </source>
</evidence>
<dbReference type="InterPro" id="IPR036412">
    <property type="entry name" value="HAD-like_sf"/>
</dbReference>
<dbReference type="SFLD" id="SFLDG01129">
    <property type="entry name" value="C1.5:_HAD__Beta-PGM__Phosphata"/>
    <property type="match status" value="1"/>
</dbReference>
<dbReference type="EMBL" id="MFZI01000014">
    <property type="protein sequence ID" value="OGK21611.1"/>
    <property type="molecule type" value="Genomic_DNA"/>
</dbReference>
<accession>A0A1F7GRP6</accession>
<organism evidence="1 2">
    <name type="scientific">Candidatus Roizmanbacteria bacterium RIFCSPHIGHO2_01_FULL_39_8</name>
    <dbReference type="NCBI Taxonomy" id="1802033"/>
    <lineage>
        <taxon>Bacteria</taxon>
        <taxon>Candidatus Roizmaniibacteriota</taxon>
    </lineage>
</organism>
<evidence type="ECO:0000313" key="2">
    <source>
        <dbReference type="Proteomes" id="UP000177026"/>
    </source>
</evidence>
<reference evidence="1 2" key="1">
    <citation type="journal article" date="2016" name="Nat. Commun.">
        <title>Thousands of microbial genomes shed light on interconnected biogeochemical processes in an aquifer system.</title>
        <authorList>
            <person name="Anantharaman K."/>
            <person name="Brown C.T."/>
            <person name="Hug L.A."/>
            <person name="Sharon I."/>
            <person name="Castelle C.J."/>
            <person name="Probst A.J."/>
            <person name="Thomas B.C."/>
            <person name="Singh A."/>
            <person name="Wilkins M.J."/>
            <person name="Karaoz U."/>
            <person name="Brodie E.L."/>
            <person name="Williams K.H."/>
            <person name="Hubbard S.S."/>
            <person name="Banfield J.F."/>
        </authorList>
    </citation>
    <scope>NUCLEOTIDE SEQUENCE [LARGE SCALE GENOMIC DNA]</scope>
</reference>
<dbReference type="AlphaFoldDB" id="A0A1F7GRP6"/>
<protein>
    <recommendedName>
        <fullName evidence="3">FCP1 homology domain-containing protein</fullName>
    </recommendedName>
</protein>
<gene>
    <name evidence="1" type="ORF">A2866_03850</name>
</gene>
<sequence>MNNKIILFDIDRTILDTDKVMKIFTEKMLFILGNPNISDFMKVREEYLKQLAYDREFVPEDYIKAISRKFQFSYEQSLIDVFFDSDSQNIYKESVYPEVRDVFKTLTYRKYRLGIFSEGEKKFQNHKFRSLHLGEYLDDDLIFIFNAKNNSEALKRIPRSSIIVDDKLRICEFLDKAGIKTIWINKKGLPDSTNFQTIHYLSELNKVL</sequence>